<name>A0ABR2AFS3_9ROSI</name>
<accession>A0ABR2AFS3</accession>
<evidence type="ECO:0000313" key="1">
    <source>
        <dbReference type="EMBL" id="KAK8491970.1"/>
    </source>
</evidence>
<organism evidence="1 2">
    <name type="scientific">Hibiscus sabdariffa</name>
    <name type="common">roselle</name>
    <dbReference type="NCBI Taxonomy" id="183260"/>
    <lineage>
        <taxon>Eukaryota</taxon>
        <taxon>Viridiplantae</taxon>
        <taxon>Streptophyta</taxon>
        <taxon>Embryophyta</taxon>
        <taxon>Tracheophyta</taxon>
        <taxon>Spermatophyta</taxon>
        <taxon>Magnoliopsida</taxon>
        <taxon>eudicotyledons</taxon>
        <taxon>Gunneridae</taxon>
        <taxon>Pentapetalae</taxon>
        <taxon>rosids</taxon>
        <taxon>malvids</taxon>
        <taxon>Malvales</taxon>
        <taxon>Malvaceae</taxon>
        <taxon>Malvoideae</taxon>
        <taxon>Hibiscus</taxon>
    </lineage>
</organism>
<dbReference type="EMBL" id="JBBPBN010000257">
    <property type="protein sequence ID" value="KAK8491970.1"/>
    <property type="molecule type" value="Genomic_DNA"/>
</dbReference>
<proteinExistence type="predicted"/>
<gene>
    <name evidence="1" type="ORF">V6N11_014094</name>
</gene>
<keyword evidence="2" id="KW-1185">Reference proteome</keyword>
<evidence type="ECO:0000313" key="2">
    <source>
        <dbReference type="Proteomes" id="UP001396334"/>
    </source>
</evidence>
<comment type="caution">
    <text evidence="1">The sequence shown here is derived from an EMBL/GenBank/DDBJ whole genome shotgun (WGS) entry which is preliminary data.</text>
</comment>
<dbReference type="Proteomes" id="UP001396334">
    <property type="component" value="Unassembled WGS sequence"/>
</dbReference>
<protein>
    <submittedName>
        <fullName evidence="1">Uncharacterized protein</fullName>
    </submittedName>
</protein>
<sequence>MKGAIFRSSECKASGRDCGSIRGFRCIPIHYLDQNQFQQSYSPLCQWTRRSTSEGNRSIGFKTSTYRIPGSRVSFRHTVTVAVRVAWQGVHLTGDRHRR</sequence>
<reference evidence="1 2" key="1">
    <citation type="journal article" date="2024" name="G3 (Bethesda)">
        <title>Genome assembly of Hibiscus sabdariffa L. provides insights into metabolisms of medicinal natural products.</title>
        <authorList>
            <person name="Kim T."/>
        </authorList>
    </citation>
    <scope>NUCLEOTIDE SEQUENCE [LARGE SCALE GENOMIC DNA]</scope>
    <source>
        <strain evidence="1">TK-2024</strain>
        <tissue evidence="1">Old leaves</tissue>
    </source>
</reference>